<reference evidence="10" key="1">
    <citation type="submission" date="2020-10" db="EMBL/GenBank/DDBJ databases">
        <authorList>
            <person name="Gilroy R."/>
        </authorList>
    </citation>
    <scope>NUCLEOTIDE SEQUENCE</scope>
    <source>
        <strain evidence="10">D3-1215</strain>
    </source>
</reference>
<dbReference type="PROSITE" id="PS00198">
    <property type="entry name" value="4FE4S_FER_1"/>
    <property type="match status" value="1"/>
</dbReference>
<accession>A0A9D9EI85</accession>
<dbReference type="GO" id="GO:0052693">
    <property type="term" value="F:epoxyqueuosine reductase activity"/>
    <property type="evidence" value="ECO:0007669"/>
    <property type="project" value="UniProtKB-EC"/>
</dbReference>
<evidence type="ECO:0000313" key="10">
    <source>
        <dbReference type="EMBL" id="MBO8446885.1"/>
    </source>
</evidence>
<dbReference type="NCBIfam" id="TIGR00276">
    <property type="entry name" value="tRNA epoxyqueuosine(34) reductase QueG"/>
    <property type="match status" value="1"/>
</dbReference>
<dbReference type="Gene3D" id="3.30.70.20">
    <property type="match status" value="1"/>
</dbReference>
<evidence type="ECO:0000259" key="9">
    <source>
        <dbReference type="PROSITE" id="PS51379"/>
    </source>
</evidence>
<reference evidence="10" key="2">
    <citation type="journal article" date="2021" name="PeerJ">
        <title>Extensive microbial diversity within the chicken gut microbiome revealed by metagenomics and culture.</title>
        <authorList>
            <person name="Gilroy R."/>
            <person name="Ravi A."/>
            <person name="Getino M."/>
            <person name="Pursley I."/>
            <person name="Horton D.L."/>
            <person name="Alikhan N.F."/>
            <person name="Baker D."/>
            <person name="Gharbi K."/>
            <person name="Hall N."/>
            <person name="Watson M."/>
            <person name="Adriaenssens E.M."/>
            <person name="Foster-Nyarko E."/>
            <person name="Jarju S."/>
            <person name="Secka A."/>
            <person name="Antonio M."/>
            <person name="Oren A."/>
            <person name="Chaudhuri R.R."/>
            <person name="La Ragione R."/>
            <person name="Hildebrand F."/>
            <person name="Pallen M.J."/>
        </authorList>
    </citation>
    <scope>NUCLEOTIDE SEQUENCE</scope>
    <source>
        <strain evidence="10">D3-1215</strain>
    </source>
</reference>
<dbReference type="PANTHER" id="PTHR30002">
    <property type="entry name" value="EPOXYQUEUOSINE REDUCTASE"/>
    <property type="match status" value="1"/>
</dbReference>
<dbReference type="GO" id="GO:0008616">
    <property type="term" value="P:tRNA queuosine(34) biosynthetic process"/>
    <property type="evidence" value="ECO:0007669"/>
    <property type="project" value="UniProtKB-KW"/>
</dbReference>
<organism evidence="10 11">
    <name type="scientific">Candidatus Enterocola intestinipullorum</name>
    <dbReference type="NCBI Taxonomy" id="2840783"/>
    <lineage>
        <taxon>Bacteria</taxon>
        <taxon>Pseudomonadati</taxon>
        <taxon>Bacteroidota</taxon>
        <taxon>Bacteroidia</taxon>
        <taxon>Bacteroidales</taxon>
        <taxon>Candidatus Enterocola</taxon>
    </lineage>
</organism>
<keyword evidence="2" id="KW-0963">Cytoplasm</keyword>
<dbReference type="Pfam" id="PF13484">
    <property type="entry name" value="Fer4_16"/>
    <property type="match status" value="1"/>
</dbReference>
<dbReference type="GO" id="GO:0046872">
    <property type="term" value="F:metal ion binding"/>
    <property type="evidence" value="ECO:0007669"/>
    <property type="project" value="UniProtKB-KW"/>
</dbReference>
<dbReference type="InterPro" id="IPR017900">
    <property type="entry name" value="4Fe4S_Fe_S_CS"/>
</dbReference>
<evidence type="ECO:0000256" key="1">
    <source>
        <dbReference type="ARBA" id="ARBA00022485"/>
    </source>
</evidence>
<keyword evidence="6 10" id="KW-0560">Oxidoreductase</keyword>
<proteinExistence type="predicted"/>
<dbReference type="PROSITE" id="PS51379">
    <property type="entry name" value="4FE4S_FER_2"/>
    <property type="match status" value="1"/>
</dbReference>
<evidence type="ECO:0000313" key="11">
    <source>
        <dbReference type="Proteomes" id="UP000823637"/>
    </source>
</evidence>
<dbReference type="EMBL" id="JADIMR010000055">
    <property type="protein sequence ID" value="MBO8446885.1"/>
    <property type="molecule type" value="Genomic_DNA"/>
</dbReference>
<dbReference type="GO" id="GO:0051539">
    <property type="term" value="F:4 iron, 4 sulfur cluster binding"/>
    <property type="evidence" value="ECO:0007669"/>
    <property type="project" value="UniProtKB-KW"/>
</dbReference>
<dbReference type="SUPFAM" id="SSF46548">
    <property type="entry name" value="alpha-helical ferredoxin"/>
    <property type="match status" value="1"/>
</dbReference>
<keyword evidence="7" id="KW-0408">Iron</keyword>
<evidence type="ECO:0000256" key="4">
    <source>
        <dbReference type="ARBA" id="ARBA00022723"/>
    </source>
</evidence>
<keyword evidence="3" id="KW-0819">tRNA processing</keyword>
<name>A0A9D9EI85_9BACT</name>
<dbReference type="InterPro" id="IPR017896">
    <property type="entry name" value="4Fe4S_Fe-S-bd"/>
</dbReference>
<protein>
    <submittedName>
        <fullName evidence="10">tRNA epoxyqueuosine(34) reductase QueG</fullName>
        <ecNumber evidence="10">1.17.99.6</ecNumber>
    </submittedName>
</protein>
<keyword evidence="5" id="KW-0671">Queuosine biosynthesis</keyword>
<dbReference type="AlphaFoldDB" id="A0A9D9EI85"/>
<dbReference type="Pfam" id="PF08331">
    <property type="entry name" value="QueG_DUF1730"/>
    <property type="match status" value="1"/>
</dbReference>
<gene>
    <name evidence="10" type="primary">queG</name>
    <name evidence="10" type="ORF">IAC32_03970</name>
</gene>
<evidence type="ECO:0000256" key="7">
    <source>
        <dbReference type="ARBA" id="ARBA00023004"/>
    </source>
</evidence>
<dbReference type="PANTHER" id="PTHR30002:SF4">
    <property type="entry name" value="EPOXYQUEUOSINE REDUCTASE"/>
    <property type="match status" value="1"/>
</dbReference>
<evidence type="ECO:0000256" key="8">
    <source>
        <dbReference type="ARBA" id="ARBA00023014"/>
    </source>
</evidence>
<keyword evidence="8" id="KW-0411">Iron-sulfur</keyword>
<comment type="caution">
    <text evidence="10">The sequence shown here is derived from an EMBL/GenBank/DDBJ whole genome shotgun (WGS) entry which is preliminary data.</text>
</comment>
<dbReference type="InterPro" id="IPR004453">
    <property type="entry name" value="QueG"/>
</dbReference>
<evidence type="ECO:0000256" key="5">
    <source>
        <dbReference type="ARBA" id="ARBA00022785"/>
    </source>
</evidence>
<sequence>MDNLANEIKTAVLEEGFGAVGITDTGFLEEESLYFSSWLGNGYAAGMDYLNRNVEKRSNPSLLVPGAKSVVVALFPYNTGASQKSKYKISKYAFVPDYHFIVKDRLRKVLRKFPDLRIDGQQVFCDSAPVLERSLAYKAGLGLYGKNSMLVHKRLGSMFFIGEIFLPVVLDYDSPLKGSPCIGCEKCINACPTGALSKRHEGVDARKCLSYLTIECHDDIKSHPSVKRTSTLFGCDICQNVCPWNASLPVNTGLTVLDFVSWTDEEWETMDENKCRLALKNSSLSRAGYSKLKDCVDFIREKAC</sequence>
<evidence type="ECO:0000256" key="3">
    <source>
        <dbReference type="ARBA" id="ARBA00022694"/>
    </source>
</evidence>
<feature type="domain" description="4Fe-4S ferredoxin-type" evidence="9">
    <location>
        <begin position="166"/>
        <end position="201"/>
    </location>
</feature>
<dbReference type="Proteomes" id="UP000823637">
    <property type="component" value="Unassembled WGS sequence"/>
</dbReference>
<dbReference type="EC" id="1.17.99.6" evidence="10"/>
<evidence type="ECO:0000256" key="6">
    <source>
        <dbReference type="ARBA" id="ARBA00023002"/>
    </source>
</evidence>
<keyword evidence="4" id="KW-0479">Metal-binding</keyword>
<dbReference type="InterPro" id="IPR013542">
    <property type="entry name" value="QueG_DUF1730"/>
</dbReference>
<keyword evidence="1" id="KW-0004">4Fe-4S</keyword>
<evidence type="ECO:0000256" key="2">
    <source>
        <dbReference type="ARBA" id="ARBA00022490"/>
    </source>
</evidence>